<dbReference type="Proteomes" id="UP000051574">
    <property type="component" value="Unassembled WGS sequence"/>
</dbReference>
<evidence type="ECO:0000256" key="3">
    <source>
        <dbReference type="ARBA" id="ARBA00023155"/>
    </source>
</evidence>
<evidence type="ECO:0000313" key="9">
    <source>
        <dbReference type="EMBL" id="KRT86511.1"/>
    </source>
</evidence>
<dbReference type="InterPro" id="IPR020479">
    <property type="entry name" value="HD_metazoa"/>
</dbReference>
<evidence type="ECO:0000256" key="1">
    <source>
        <dbReference type="ARBA" id="ARBA00004123"/>
    </source>
</evidence>
<comment type="subcellular location">
    <subcellularLocation>
        <location evidence="1 5 6">Nucleus</location>
    </subcellularLocation>
</comment>
<evidence type="ECO:0000256" key="4">
    <source>
        <dbReference type="ARBA" id="ARBA00023242"/>
    </source>
</evidence>
<dbReference type="AlphaFoldDB" id="A0A0T6BGU6"/>
<dbReference type="EMBL" id="LJIG01000429">
    <property type="protein sequence ID" value="KRT86511.1"/>
    <property type="molecule type" value="Genomic_DNA"/>
</dbReference>
<feature type="compositionally biased region" description="Acidic residues" evidence="7">
    <location>
        <begin position="109"/>
        <end position="120"/>
    </location>
</feature>
<dbReference type="GO" id="GO:0030154">
    <property type="term" value="P:cell differentiation"/>
    <property type="evidence" value="ECO:0007669"/>
    <property type="project" value="TreeGrafter"/>
</dbReference>
<gene>
    <name evidence="9" type="ORF">AMK59_1908</name>
</gene>
<keyword evidence="2 5" id="KW-0238">DNA-binding</keyword>
<evidence type="ECO:0000259" key="8">
    <source>
        <dbReference type="PROSITE" id="PS50071"/>
    </source>
</evidence>
<reference evidence="9 10" key="1">
    <citation type="submission" date="2015-09" db="EMBL/GenBank/DDBJ databases">
        <title>Draft genome of the scarab beetle Oryctes borbonicus.</title>
        <authorList>
            <person name="Meyer J.M."/>
            <person name="Markov G.V."/>
            <person name="Baskaran P."/>
            <person name="Herrmann M."/>
            <person name="Sommer R.J."/>
            <person name="Roedelsperger C."/>
        </authorList>
    </citation>
    <scope>NUCLEOTIDE SEQUENCE [LARGE SCALE GENOMIC DNA]</scope>
    <source>
        <strain evidence="9">OB123</strain>
        <tissue evidence="9">Whole animal</tissue>
    </source>
</reference>
<evidence type="ECO:0000256" key="2">
    <source>
        <dbReference type="ARBA" id="ARBA00023125"/>
    </source>
</evidence>
<dbReference type="InterPro" id="IPR051000">
    <property type="entry name" value="Homeobox_DNA-bind_prot"/>
</dbReference>
<dbReference type="GO" id="GO:0005634">
    <property type="term" value="C:nucleus"/>
    <property type="evidence" value="ECO:0007669"/>
    <property type="project" value="UniProtKB-SubCell"/>
</dbReference>
<dbReference type="InterPro" id="IPR017970">
    <property type="entry name" value="Homeobox_CS"/>
</dbReference>
<accession>A0A0T6BGU6</accession>
<keyword evidence="4 5" id="KW-0539">Nucleus</keyword>
<evidence type="ECO:0000256" key="6">
    <source>
        <dbReference type="RuleBase" id="RU000682"/>
    </source>
</evidence>
<evidence type="ECO:0000313" key="10">
    <source>
        <dbReference type="Proteomes" id="UP000051574"/>
    </source>
</evidence>
<comment type="caution">
    <text evidence="9">The sequence shown here is derived from an EMBL/GenBank/DDBJ whole genome shotgun (WGS) entry which is preliminary data.</text>
</comment>
<dbReference type="InterPro" id="IPR009057">
    <property type="entry name" value="Homeodomain-like_sf"/>
</dbReference>
<dbReference type="Pfam" id="PF00046">
    <property type="entry name" value="Homeodomain"/>
    <property type="match status" value="1"/>
</dbReference>
<dbReference type="GO" id="GO:0000978">
    <property type="term" value="F:RNA polymerase II cis-regulatory region sequence-specific DNA binding"/>
    <property type="evidence" value="ECO:0007669"/>
    <property type="project" value="TreeGrafter"/>
</dbReference>
<evidence type="ECO:0000256" key="5">
    <source>
        <dbReference type="PROSITE-ProRule" id="PRU00108"/>
    </source>
</evidence>
<dbReference type="PANTHER" id="PTHR24324:SF5">
    <property type="entry name" value="HEMATOPOIETICALLY-EXPRESSED HOMEOBOX PROTEIN HHEX"/>
    <property type="match status" value="1"/>
</dbReference>
<dbReference type="PROSITE" id="PS50071">
    <property type="entry name" value="HOMEOBOX_2"/>
    <property type="match status" value="1"/>
</dbReference>
<feature type="DNA-binding region" description="Homeobox" evidence="5">
    <location>
        <begin position="38"/>
        <end position="97"/>
    </location>
</feature>
<dbReference type="CDD" id="cd00086">
    <property type="entry name" value="homeodomain"/>
    <property type="match status" value="1"/>
</dbReference>
<evidence type="ECO:0000256" key="7">
    <source>
        <dbReference type="SAM" id="MobiDB-lite"/>
    </source>
</evidence>
<keyword evidence="10" id="KW-1185">Reference proteome</keyword>
<keyword evidence="3 5" id="KW-0371">Homeobox</keyword>
<sequence length="133" mass="15712">FVSVSAFSSVYSRNRYWPMYPLTHPVVFPLPYTHYSKRKGGQVRFTASQTDALEKRFSAHKYLSPEDRRVLADSLKLTDRQVKTWFQNRRAKWRRCNVSGNDKTHENNEDSEPEMDICDDDTPRHEKSNTIIK</sequence>
<dbReference type="PANTHER" id="PTHR24324">
    <property type="entry name" value="HOMEOBOX PROTEIN HHEX"/>
    <property type="match status" value="1"/>
</dbReference>
<dbReference type="SMART" id="SM00389">
    <property type="entry name" value="HOX"/>
    <property type="match status" value="1"/>
</dbReference>
<dbReference type="PROSITE" id="PS00027">
    <property type="entry name" value="HOMEOBOX_1"/>
    <property type="match status" value="1"/>
</dbReference>
<dbReference type="OrthoDB" id="6159439at2759"/>
<dbReference type="GO" id="GO:0000981">
    <property type="term" value="F:DNA-binding transcription factor activity, RNA polymerase II-specific"/>
    <property type="evidence" value="ECO:0007669"/>
    <property type="project" value="InterPro"/>
</dbReference>
<feature type="compositionally biased region" description="Basic and acidic residues" evidence="7">
    <location>
        <begin position="121"/>
        <end position="133"/>
    </location>
</feature>
<feature type="domain" description="Homeobox" evidence="8">
    <location>
        <begin position="36"/>
        <end position="96"/>
    </location>
</feature>
<dbReference type="Gene3D" id="1.10.10.60">
    <property type="entry name" value="Homeodomain-like"/>
    <property type="match status" value="1"/>
</dbReference>
<dbReference type="PRINTS" id="PR00024">
    <property type="entry name" value="HOMEOBOX"/>
</dbReference>
<protein>
    <submittedName>
        <fullName evidence="9">Homeobox domain-containing protein</fullName>
    </submittedName>
</protein>
<dbReference type="SUPFAM" id="SSF46689">
    <property type="entry name" value="Homeodomain-like"/>
    <property type="match status" value="1"/>
</dbReference>
<feature type="region of interest" description="Disordered" evidence="7">
    <location>
        <begin position="96"/>
        <end position="133"/>
    </location>
</feature>
<organism evidence="9 10">
    <name type="scientific">Oryctes borbonicus</name>
    <dbReference type="NCBI Taxonomy" id="1629725"/>
    <lineage>
        <taxon>Eukaryota</taxon>
        <taxon>Metazoa</taxon>
        <taxon>Ecdysozoa</taxon>
        <taxon>Arthropoda</taxon>
        <taxon>Hexapoda</taxon>
        <taxon>Insecta</taxon>
        <taxon>Pterygota</taxon>
        <taxon>Neoptera</taxon>
        <taxon>Endopterygota</taxon>
        <taxon>Coleoptera</taxon>
        <taxon>Polyphaga</taxon>
        <taxon>Scarabaeiformia</taxon>
        <taxon>Scarabaeidae</taxon>
        <taxon>Dynastinae</taxon>
        <taxon>Oryctes</taxon>
    </lineage>
</organism>
<name>A0A0T6BGU6_9SCAR</name>
<feature type="non-terminal residue" evidence="9">
    <location>
        <position position="1"/>
    </location>
</feature>
<dbReference type="InterPro" id="IPR001356">
    <property type="entry name" value="HD"/>
</dbReference>
<proteinExistence type="predicted"/>